<feature type="compositionally biased region" description="Polar residues" evidence="1">
    <location>
        <begin position="80"/>
        <end position="102"/>
    </location>
</feature>
<reference evidence="2" key="2">
    <citation type="submission" date="2015-06" db="UniProtKB">
        <authorList>
            <consortium name="EnsemblPlants"/>
        </authorList>
    </citation>
    <scope>IDENTIFICATION</scope>
    <source>
        <strain evidence="2">DM1-3 516 R44</strain>
    </source>
</reference>
<feature type="compositionally biased region" description="Basic and acidic residues" evidence="1">
    <location>
        <begin position="67"/>
        <end position="79"/>
    </location>
</feature>
<evidence type="ECO:0000313" key="2">
    <source>
        <dbReference type="EnsemblPlants" id="PGSC0003DMT400092037"/>
    </source>
</evidence>
<name>M1DNY8_SOLTU</name>
<dbReference type="Gramene" id="PGSC0003DMT400092037">
    <property type="protein sequence ID" value="PGSC0003DMT400092037"/>
    <property type="gene ID" value="PGSC0003DMG400041608"/>
</dbReference>
<dbReference type="PaxDb" id="4113-PGSC0003DMT400092037"/>
<dbReference type="AlphaFoldDB" id="M1DNY8"/>
<dbReference type="EnsemblPlants" id="PGSC0003DMT400092037">
    <property type="protein sequence ID" value="PGSC0003DMT400092037"/>
    <property type="gene ID" value="PGSC0003DMG400041608"/>
</dbReference>
<dbReference type="InParanoid" id="M1DNY8"/>
<feature type="compositionally biased region" description="Basic and acidic residues" evidence="1">
    <location>
        <begin position="1"/>
        <end position="26"/>
    </location>
</feature>
<sequence>MLIRFQIRDHTEDQDVNKDRHGRPSQDDYGALNSEDELDSDNQSIDESGEEEEDNNSQPPHTFGSTFKDKWPEEVHELTTKQGLSPRGWSTNLSRSVDSFPS</sequence>
<protein>
    <submittedName>
        <fullName evidence="2">Uncharacterized protein</fullName>
    </submittedName>
</protein>
<reference evidence="3" key="1">
    <citation type="journal article" date="2011" name="Nature">
        <title>Genome sequence and analysis of the tuber crop potato.</title>
        <authorList>
            <consortium name="The Potato Genome Sequencing Consortium"/>
        </authorList>
    </citation>
    <scope>NUCLEOTIDE SEQUENCE [LARGE SCALE GENOMIC DNA]</scope>
    <source>
        <strain evidence="3">cv. DM1-3 516 R44</strain>
    </source>
</reference>
<feature type="region of interest" description="Disordered" evidence="1">
    <location>
        <begin position="1"/>
        <end position="102"/>
    </location>
</feature>
<proteinExistence type="predicted"/>
<dbReference type="HOGENOM" id="CLU_2282404_0_0_1"/>
<accession>M1DNY8</accession>
<dbReference type="Proteomes" id="UP000011115">
    <property type="component" value="Unassembled WGS sequence"/>
</dbReference>
<organism evidence="2 3">
    <name type="scientific">Solanum tuberosum</name>
    <name type="common">Potato</name>
    <dbReference type="NCBI Taxonomy" id="4113"/>
    <lineage>
        <taxon>Eukaryota</taxon>
        <taxon>Viridiplantae</taxon>
        <taxon>Streptophyta</taxon>
        <taxon>Embryophyta</taxon>
        <taxon>Tracheophyta</taxon>
        <taxon>Spermatophyta</taxon>
        <taxon>Magnoliopsida</taxon>
        <taxon>eudicotyledons</taxon>
        <taxon>Gunneridae</taxon>
        <taxon>Pentapetalae</taxon>
        <taxon>asterids</taxon>
        <taxon>lamiids</taxon>
        <taxon>Solanales</taxon>
        <taxon>Solanaceae</taxon>
        <taxon>Solanoideae</taxon>
        <taxon>Solaneae</taxon>
        <taxon>Solanum</taxon>
    </lineage>
</organism>
<evidence type="ECO:0000256" key="1">
    <source>
        <dbReference type="SAM" id="MobiDB-lite"/>
    </source>
</evidence>
<keyword evidence="3" id="KW-1185">Reference proteome</keyword>
<evidence type="ECO:0000313" key="3">
    <source>
        <dbReference type="Proteomes" id="UP000011115"/>
    </source>
</evidence>